<organism evidence="8 9">
    <name type="scientific">Jaapia argillacea MUCL 33604</name>
    <dbReference type="NCBI Taxonomy" id="933084"/>
    <lineage>
        <taxon>Eukaryota</taxon>
        <taxon>Fungi</taxon>
        <taxon>Dikarya</taxon>
        <taxon>Basidiomycota</taxon>
        <taxon>Agaricomycotina</taxon>
        <taxon>Agaricomycetes</taxon>
        <taxon>Agaricomycetidae</taxon>
        <taxon>Jaapiales</taxon>
        <taxon>Jaapiaceae</taxon>
        <taxon>Jaapia</taxon>
    </lineage>
</organism>
<dbReference type="GO" id="GO:0003735">
    <property type="term" value="F:structural constituent of ribosome"/>
    <property type="evidence" value="ECO:0007669"/>
    <property type="project" value="InterPro"/>
</dbReference>
<gene>
    <name evidence="8" type="ORF">JAAARDRAFT_39403</name>
</gene>
<dbReference type="InParanoid" id="A0A067PSP8"/>
<proteinExistence type="inferred from homology"/>
<comment type="subcellular location">
    <subcellularLocation>
        <location evidence="1">Mitochondrion</location>
    </subcellularLocation>
</comment>
<dbReference type="PANTHER" id="PTHR21338">
    <property type="entry name" value="MITOCHONDRIAL RIBOSOMAL PROTEIN L41"/>
    <property type="match status" value="1"/>
</dbReference>
<dbReference type="Pfam" id="PF09809">
    <property type="entry name" value="MRP-L27"/>
    <property type="match status" value="1"/>
</dbReference>
<evidence type="ECO:0000256" key="7">
    <source>
        <dbReference type="SAM" id="MobiDB-lite"/>
    </source>
</evidence>
<dbReference type="Proteomes" id="UP000027265">
    <property type="component" value="Unassembled WGS sequence"/>
</dbReference>
<dbReference type="GO" id="GO:0006412">
    <property type="term" value="P:translation"/>
    <property type="evidence" value="ECO:0007669"/>
    <property type="project" value="TreeGrafter"/>
</dbReference>
<evidence type="ECO:0000256" key="2">
    <source>
        <dbReference type="ARBA" id="ARBA00010152"/>
    </source>
</evidence>
<reference evidence="9" key="1">
    <citation type="journal article" date="2014" name="Proc. Natl. Acad. Sci. U.S.A.">
        <title>Extensive sampling of basidiomycete genomes demonstrates inadequacy of the white-rot/brown-rot paradigm for wood decay fungi.</title>
        <authorList>
            <person name="Riley R."/>
            <person name="Salamov A.A."/>
            <person name="Brown D.W."/>
            <person name="Nagy L.G."/>
            <person name="Floudas D."/>
            <person name="Held B.W."/>
            <person name="Levasseur A."/>
            <person name="Lombard V."/>
            <person name="Morin E."/>
            <person name="Otillar R."/>
            <person name="Lindquist E.A."/>
            <person name="Sun H."/>
            <person name="LaButti K.M."/>
            <person name="Schmutz J."/>
            <person name="Jabbour D."/>
            <person name="Luo H."/>
            <person name="Baker S.E."/>
            <person name="Pisabarro A.G."/>
            <person name="Walton J.D."/>
            <person name="Blanchette R.A."/>
            <person name="Henrissat B."/>
            <person name="Martin F."/>
            <person name="Cullen D."/>
            <person name="Hibbett D.S."/>
            <person name="Grigoriev I.V."/>
        </authorList>
    </citation>
    <scope>NUCLEOTIDE SEQUENCE [LARGE SCALE GENOMIC DNA]</scope>
    <source>
        <strain evidence="9">MUCL 33604</strain>
    </source>
</reference>
<protein>
    <submittedName>
        <fullName evidence="8">Uncharacterized protein</fullName>
    </submittedName>
</protein>
<dbReference type="EMBL" id="KL197734">
    <property type="protein sequence ID" value="KDQ53346.1"/>
    <property type="molecule type" value="Genomic_DNA"/>
</dbReference>
<dbReference type="AlphaFoldDB" id="A0A067PSP8"/>
<comment type="similarity">
    <text evidence="2">Belongs to the mitochondrion-specific ribosomal protein mL41 family.</text>
</comment>
<dbReference type="InterPro" id="IPR019189">
    <property type="entry name" value="Ribosomal_mL41"/>
</dbReference>
<dbReference type="OrthoDB" id="408933at2759"/>
<feature type="region of interest" description="Disordered" evidence="7">
    <location>
        <begin position="1"/>
        <end position="47"/>
    </location>
</feature>
<keyword evidence="9" id="KW-1185">Reference proteome</keyword>
<evidence type="ECO:0000313" key="9">
    <source>
        <dbReference type="Proteomes" id="UP000027265"/>
    </source>
</evidence>
<sequence length="127" mass="14082">MFPTLARLSKASRRPLTTKRGNKDFYKGTGQAYLPGSHRTGAPGKHVVKGSSKYRLVDEQVRYFVAPPLPVLNSTPLRPYVERSTKLLTSERNKVYGKLPQGGLSGEHYFKIAPREKKAVEGLVAAN</sequence>
<accession>A0A067PSP8</accession>
<keyword evidence="5" id="KW-0496">Mitochondrion</keyword>
<evidence type="ECO:0000313" key="8">
    <source>
        <dbReference type="EMBL" id="KDQ53346.1"/>
    </source>
</evidence>
<evidence type="ECO:0000256" key="3">
    <source>
        <dbReference type="ARBA" id="ARBA00022946"/>
    </source>
</evidence>
<keyword evidence="6" id="KW-0687">Ribonucleoprotein</keyword>
<evidence type="ECO:0000256" key="1">
    <source>
        <dbReference type="ARBA" id="ARBA00004173"/>
    </source>
</evidence>
<evidence type="ECO:0000256" key="5">
    <source>
        <dbReference type="ARBA" id="ARBA00023128"/>
    </source>
</evidence>
<name>A0A067PSP8_9AGAM</name>
<evidence type="ECO:0000256" key="6">
    <source>
        <dbReference type="ARBA" id="ARBA00023274"/>
    </source>
</evidence>
<keyword evidence="3" id="KW-0809">Transit peptide</keyword>
<dbReference type="GO" id="GO:0005762">
    <property type="term" value="C:mitochondrial large ribosomal subunit"/>
    <property type="evidence" value="ECO:0007669"/>
    <property type="project" value="InterPro"/>
</dbReference>
<keyword evidence="4" id="KW-0689">Ribosomal protein</keyword>
<evidence type="ECO:0000256" key="4">
    <source>
        <dbReference type="ARBA" id="ARBA00022980"/>
    </source>
</evidence>
<dbReference type="PANTHER" id="PTHR21338:SF0">
    <property type="entry name" value="LARGE RIBOSOMAL SUBUNIT PROTEIN ML41"/>
    <property type="match status" value="1"/>
</dbReference>
<dbReference type="HOGENOM" id="CLU_129079_0_0_1"/>